<organism evidence="12 13">
    <name type="scientific">Candidatus Marinarcus aquaticus</name>
    <dbReference type="NCBI Taxonomy" id="2044504"/>
    <lineage>
        <taxon>Bacteria</taxon>
        <taxon>Pseudomonadati</taxon>
        <taxon>Campylobacterota</taxon>
        <taxon>Epsilonproteobacteria</taxon>
        <taxon>Campylobacterales</taxon>
        <taxon>Arcobacteraceae</taxon>
        <taxon>Candidatus Marinarcus</taxon>
    </lineage>
</organism>
<keyword evidence="3" id="KW-0597">Phosphoprotein</keyword>
<feature type="chain" id="PRO_5020620913" description="histidine kinase" evidence="10">
    <location>
        <begin position="20"/>
        <end position="575"/>
    </location>
</feature>
<evidence type="ECO:0000313" key="12">
    <source>
        <dbReference type="EMBL" id="RXJ58120.1"/>
    </source>
</evidence>
<keyword evidence="7" id="KW-0067">ATP-binding</keyword>
<dbReference type="InterPro" id="IPR003594">
    <property type="entry name" value="HATPase_dom"/>
</dbReference>
<comment type="caution">
    <text evidence="12">The sequence shown here is derived from an EMBL/GenBank/DDBJ whole genome shotgun (WGS) entry which is preliminary data.</text>
</comment>
<evidence type="ECO:0000256" key="6">
    <source>
        <dbReference type="ARBA" id="ARBA00022777"/>
    </source>
</evidence>
<keyword evidence="9" id="KW-1133">Transmembrane helix</keyword>
<accession>A0A4V1LP33</accession>
<keyword evidence="5" id="KW-0547">Nucleotide-binding</keyword>
<dbReference type="PROSITE" id="PS50109">
    <property type="entry name" value="HIS_KIN"/>
    <property type="match status" value="1"/>
</dbReference>
<feature type="domain" description="Histidine kinase" evidence="11">
    <location>
        <begin position="363"/>
        <end position="575"/>
    </location>
</feature>
<dbReference type="Gene3D" id="1.10.287.130">
    <property type="match status" value="1"/>
</dbReference>
<dbReference type="SUPFAM" id="SSF47384">
    <property type="entry name" value="Homodimeric domain of signal transducing histidine kinase"/>
    <property type="match status" value="1"/>
</dbReference>
<dbReference type="CDD" id="cd00082">
    <property type="entry name" value="HisKA"/>
    <property type="match status" value="1"/>
</dbReference>
<keyword evidence="6 12" id="KW-0418">Kinase</keyword>
<feature type="transmembrane region" description="Helical" evidence="9">
    <location>
        <begin position="199"/>
        <end position="222"/>
    </location>
</feature>
<dbReference type="EC" id="2.7.13.3" evidence="2"/>
<feature type="transmembrane region" description="Helical" evidence="9">
    <location>
        <begin position="313"/>
        <end position="332"/>
    </location>
</feature>
<evidence type="ECO:0000259" key="11">
    <source>
        <dbReference type="PROSITE" id="PS50109"/>
    </source>
</evidence>
<evidence type="ECO:0000256" key="9">
    <source>
        <dbReference type="SAM" id="Phobius"/>
    </source>
</evidence>
<dbReference type="Pfam" id="PF07695">
    <property type="entry name" value="7TMR-DISM_7TM"/>
    <property type="match status" value="1"/>
</dbReference>
<dbReference type="Pfam" id="PF02518">
    <property type="entry name" value="HATPase_c"/>
    <property type="match status" value="1"/>
</dbReference>
<proteinExistence type="predicted"/>
<evidence type="ECO:0000256" key="2">
    <source>
        <dbReference type="ARBA" id="ARBA00012438"/>
    </source>
</evidence>
<dbReference type="PRINTS" id="PR00344">
    <property type="entry name" value="BCTRLSENSOR"/>
</dbReference>
<feature type="signal peptide" evidence="10">
    <location>
        <begin position="1"/>
        <end position="19"/>
    </location>
</feature>
<feature type="transmembrane region" description="Helical" evidence="9">
    <location>
        <begin position="142"/>
        <end position="163"/>
    </location>
</feature>
<feature type="transmembrane region" description="Helical" evidence="9">
    <location>
        <begin position="285"/>
        <end position="301"/>
    </location>
</feature>
<dbReference type="InterPro" id="IPR005467">
    <property type="entry name" value="His_kinase_dom"/>
</dbReference>
<dbReference type="InterPro" id="IPR011623">
    <property type="entry name" value="7TMR_DISM_rcpt_extracell_dom1"/>
</dbReference>
<keyword evidence="4" id="KW-0808">Transferase</keyword>
<sequence>MSIFKYLLFTLLFSLYLQAQTTNELLKDVYVSTNGKTFQSLDKLHKDFFKQKHTQLIVKVSLNKEALEHTHYYLRVDCNIKDLVSSNVNYTITNSYPIIKLHKDMNDTLLLHFNYNNRVPFLQLETFNAFEYEYIMKYEKTLFGITYGIIFCAFLYNFIFFLYNKEKAFLFYSLLQISLILILIINSMNIQIYKHGYNVSFLMDILSSITAILSILFNMEFLNTKKLTPTIHKFLIFVLCLPIIDLISLLIFNVCLLFRYIPSYIIILILLFSAIKVLSKGYKPAISYIVGWLSLFIFVFFTETSFTDNSQLYLLHIGIPLESLIFSFALGFKIQQIEIEKQQQETILINQSKLASMGEMIGNIAHQWRQPLTHLSYIIMNLKAAYETDNLDKKYLQKKTDEANHQIHFMSHTIDDFRNFFKVTKQKERFNVVATIHETINLLNESFKSCDIKLHFKYKNNIYLESYKGELSQVIFNLLNNAKDEFLKNKTTLPKITITLSKKEKNLLIKIADNAGGIDEHLLKKIFEPYFTTKEQGLGMGLYMSKIIIEKNMEGKLEVHNIKNGVEFLITLPMH</sequence>
<dbReference type="InterPro" id="IPR004358">
    <property type="entry name" value="Sig_transdc_His_kin-like_C"/>
</dbReference>
<gene>
    <name evidence="12" type="ORF">CRV04_06330</name>
</gene>
<keyword evidence="10" id="KW-0732">Signal</keyword>
<comment type="catalytic activity">
    <reaction evidence="1">
        <text>ATP + protein L-histidine = ADP + protein N-phospho-L-histidine.</text>
        <dbReference type="EC" id="2.7.13.3"/>
    </reaction>
</comment>
<dbReference type="InterPro" id="IPR003661">
    <property type="entry name" value="HisK_dim/P_dom"/>
</dbReference>
<keyword evidence="9" id="KW-0472">Membrane</keyword>
<evidence type="ECO:0000256" key="10">
    <source>
        <dbReference type="SAM" id="SignalP"/>
    </source>
</evidence>
<dbReference type="Proteomes" id="UP000290657">
    <property type="component" value="Unassembled WGS sequence"/>
</dbReference>
<dbReference type="SMART" id="SM00387">
    <property type="entry name" value="HATPase_c"/>
    <property type="match status" value="1"/>
</dbReference>
<dbReference type="AlphaFoldDB" id="A0A4V1LP33"/>
<dbReference type="OrthoDB" id="9805967at2"/>
<dbReference type="InterPro" id="IPR036097">
    <property type="entry name" value="HisK_dim/P_sf"/>
</dbReference>
<evidence type="ECO:0000256" key="7">
    <source>
        <dbReference type="ARBA" id="ARBA00022840"/>
    </source>
</evidence>
<dbReference type="SUPFAM" id="SSF55874">
    <property type="entry name" value="ATPase domain of HSP90 chaperone/DNA topoisomerase II/histidine kinase"/>
    <property type="match status" value="1"/>
</dbReference>
<feature type="transmembrane region" description="Helical" evidence="9">
    <location>
        <begin position="234"/>
        <end position="254"/>
    </location>
</feature>
<evidence type="ECO:0000256" key="3">
    <source>
        <dbReference type="ARBA" id="ARBA00022553"/>
    </source>
</evidence>
<keyword evidence="8" id="KW-0902">Two-component regulatory system</keyword>
<reference evidence="12 13" key="1">
    <citation type="submission" date="2017-10" db="EMBL/GenBank/DDBJ databases">
        <title>Genomics of the genus Arcobacter.</title>
        <authorList>
            <person name="Perez-Cataluna A."/>
            <person name="Figueras M.J."/>
        </authorList>
    </citation>
    <scope>NUCLEOTIDE SEQUENCE [LARGE SCALE GENOMIC DNA]</scope>
    <source>
        <strain evidence="12 13">CECT 8987</strain>
    </source>
</reference>
<dbReference type="GO" id="GO:0000155">
    <property type="term" value="F:phosphorelay sensor kinase activity"/>
    <property type="evidence" value="ECO:0007669"/>
    <property type="project" value="InterPro"/>
</dbReference>
<dbReference type="EMBL" id="PDKN01000003">
    <property type="protein sequence ID" value="RXJ58120.1"/>
    <property type="molecule type" value="Genomic_DNA"/>
</dbReference>
<dbReference type="Gene3D" id="3.30.565.10">
    <property type="entry name" value="Histidine kinase-like ATPase, C-terminal domain"/>
    <property type="match status" value="1"/>
</dbReference>
<evidence type="ECO:0000256" key="5">
    <source>
        <dbReference type="ARBA" id="ARBA00022741"/>
    </source>
</evidence>
<feature type="transmembrane region" description="Helical" evidence="9">
    <location>
        <begin position="260"/>
        <end position="278"/>
    </location>
</feature>
<evidence type="ECO:0000256" key="4">
    <source>
        <dbReference type="ARBA" id="ARBA00022679"/>
    </source>
</evidence>
<keyword evidence="13" id="KW-1185">Reference proteome</keyword>
<evidence type="ECO:0000256" key="8">
    <source>
        <dbReference type="ARBA" id="ARBA00023012"/>
    </source>
</evidence>
<dbReference type="PANTHER" id="PTHR43065">
    <property type="entry name" value="SENSOR HISTIDINE KINASE"/>
    <property type="match status" value="1"/>
</dbReference>
<dbReference type="GO" id="GO:0005524">
    <property type="term" value="F:ATP binding"/>
    <property type="evidence" value="ECO:0007669"/>
    <property type="project" value="UniProtKB-KW"/>
</dbReference>
<dbReference type="InterPro" id="IPR036890">
    <property type="entry name" value="HATPase_C_sf"/>
</dbReference>
<dbReference type="PANTHER" id="PTHR43065:SF10">
    <property type="entry name" value="PEROXIDE STRESS-ACTIVATED HISTIDINE KINASE MAK3"/>
    <property type="match status" value="1"/>
</dbReference>
<dbReference type="RefSeq" id="WP_128995983.1">
    <property type="nucleotide sequence ID" value="NZ_PDKN01000003.1"/>
</dbReference>
<evidence type="ECO:0000256" key="1">
    <source>
        <dbReference type="ARBA" id="ARBA00000085"/>
    </source>
</evidence>
<name>A0A4V1LP33_9BACT</name>
<feature type="transmembrane region" description="Helical" evidence="9">
    <location>
        <begin position="170"/>
        <end position="193"/>
    </location>
</feature>
<protein>
    <recommendedName>
        <fullName evidence="2">histidine kinase</fullName>
        <ecNumber evidence="2">2.7.13.3</ecNumber>
    </recommendedName>
</protein>
<keyword evidence="9" id="KW-0812">Transmembrane</keyword>
<evidence type="ECO:0000313" key="13">
    <source>
        <dbReference type="Proteomes" id="UP000290657"/>
    </source>
</evidence>